<evidence type="ECO:0000313" key="4">
    <source>
        <dbReference type="Proteomes" id="UP000005627"/>
    </source>
</evidence>
<dbReference type="InterPro" id="IPR015943">
    <property type="entry name" value="WD40/YVTN_repeat-like_dom_sf"/>
</dbReference>
<dbReference type="FunCoup" id="G8ZPW6">
    <property type="interactions" value="95"/>
</dbReference>
<dbReference type="InterPro" id="IPR022033">
    <property type="entry name" value="Rav1p_C"/>
</dbReference>
<dbReference type="PANTHER" id="PTHR13950:SF9">
    <property type="entry name" value="RABCONNECTIN-3A"/>
    <property type="match status" value="1"/>
</dbReference>
<evidence type="ECO:0000259" key="2">
    <source>
        <dbReference type="Pfam" id="PF12234"/>
    </source>
</evidence>
<evidence type="ECO:0000313" key="3">
    <source>
        <dbReference type="EMBL" id="CCE90660.1"/>
    </source>
</evidence>
<gene>
    <name evidence="3" type="primary">TDEL0B05310</name>
    <name evidence="3" type="ORF">TDEL_0B05310</name>
</gene>
<dbReference type="HOGENOM" id="CLU_000310_0_1_1"/>
<dbReference type="Gene3D" id="2.130.10.10">
    <property type="entry name" value="YVTN repeat-like/Quinoprotein amine dehydrogenase"/>
    <property type="match status" value="2"/>
</dbReference>
<dbReference type="GeneID" id="11504897"/>
<keyword evidence="4" id="KW-1185">Reference proteome</keyword>
<proteinExistence type="predicted"/>
<dbReference type="InterPro" id="IPR036322">
    <property type="entry name" value="WD40_repeat_dom_sf"/>
</dbReference>
<sequence>MSLKFLPGRPNDTQQTSCQAQWQEMIIFAYCSGNNVIIFSNDYSRLQTIYLDTDGAAVDINPSNGFIAVAVNNFVSIYKPIHEVMKTPKWEYCCKVYHDDTRVNSICWGASNEIVVGTQYLSFWKIKDEFGEYKPVLLWNKRQPKAVYQCRISENSQLIASFGKYDHTVKLWRRISISGEQDIFNLALLPHPAPVAAIRWKKSGPTPSERDSEGSQVIYTLCSDHRFRVWSCYEMEAIRTVQQWGSIQMNENQRYCFIIDAWILNKCLGKSLSKDEDIKTEPDLVFLGTSDGHFEVHSLTGLSQCPPKPMGSKKLQSKHISYASFVKDPDYLYFAEAQPYDSSKATISVVVHDLRGVIRQSILDMGQLLNDKETEIGHLQNKFTGTNKSIQALIRSSDGEAMLTTSRFSECCVWRPQQTDRASLRLKNVIKTEVPMKLAVVHEKGQLVICFLENSKIQAWECPNDQEDKKKSFLKSEYALPPCPEPGEPILMLNTPEPQHSHERHFVAFIYRDGSIKAFKVTSYAIEPVYSDNLDISGHDIYRISTIDPVHSHFFSNRPLVSLTTENGITRTYKAIVNADEGQIKWIKDFELNTGIQDIPLIRGSSTSKLCLVHSTGKKMSLWDMKRGVLEYEETFEDTVEDIDWTSTPFGQSIVSIGFKSYALLYTQLRYDYTNNNPSYLPIEKIDITSHTDHEIGDSTWLKDGMFVVASGNQLYVKDKYFDQDDPFTHRSIGSRRILSNDILHLSSVLNGPLPVYHPQFLIQALYANKLQLVKELLLRLFLELRKLNFNSEDLANLDSNLHVESYKFSIGKDRDYPRETFPDPFPEYSDKVSVALTEQLTKMTLPYLTRHQQITLITVIGAISDITKNETVVDYNGIRFLLGVKLFLSHRKSQKELLMRDVTWALHSDNKELLMSIFDSNIVSWERAKEFKITYWSRESDLVRKFEQIAKHEFSTGDTRDPSKCAIFYLALKRKQILISLWKMSVGHPEQQKMLKFLSNDFSEARWRSAALKNAFVLLSKHRFMDAACFFLLADSLEDAANVLYKQVNDIDLAVGVCRIYEGDNGPALGSLLLQQVLPTAIMENDRWMTSFIYWKLKKQHVAIKALVTAPVNLERNAELVDKESCVNKSFLVEDPALLILYAHLRKRNIKYFMGSLEIENTLEYNCVLRVTDILRRMGCEFLALSIVKNWEFIEGNSRIEKLITSPNGNFNINSIAAEPTKTELVRPSLFDKFSDNFSSTQDSTNGKMLPENINGKTKNLLDDFMSSSGNMETSRNLLDDFSPQSTDPNTASSARNTMETYASTPSSRTTSSLEVGTKEPKSLLDDFKTDATTTERAPAKVAQTAPRNLLDDFM</sequence>
<dbReference type="OrthoDB" id="342131at2759"/>
<dbReference type="Proteomes" id="UP000005627">
    <property type="component" value="Chromosome 2"/>
</dbReference>
<dbReference type="PANTHER" id="PTHR13950">
    <property type="entry name" value="RABCONNECTIN-RELATED"/>
    <property type="match status" value="1"/>
</dbReference>
<organism evidence="3 4">
    <name type="scientific">Torulaspora delbrueckii</name>
    <name type="common">Yeast</name>
    <name type="synonym">Candida colliculosa</name>
    <dbReference type="NCBI Taxonomy" id="4950"/>
    <lineage>
        <taxon>Eukaryota</taxon>
        <taxon>Fungi</taxon>
        <taxon>Dikarya</taxon>
        <taxon>Ascomycota</taxon>
        <taxon>Saccharomycotina</taxon>
        <taxon>Saccharomycetes</taxon>
        <taxon>Saccharomycetales</taxon>
        <taxon>Saccharomycetaceae</taxon>
        <taxon>Torulaspora</taxon>
    </lineage>
</organism>
<name>G8ZPW6_TORDE</name>
<dbReference type="RefSeq" id="XP_003679871.1">
    <property type="nucleotide sequence ID" value="XM_003679823.1"/>
</dbReference>
<feature type="compositionally biased region" description="Basic and acidic residues" evidence="1">
    <location>
        <begin position="1318"/>
        <end position="1331"/>
    </location>
</feature>
<dbReference type="GO" id="GO:0007035">
    <property type="term" value="P:vacuolar acidification"/>
    <property type="evidence" value="ECO:0007669"/>
    <property type="project" value="EnsemblFungi"/>
</dbReference>
<feature type="compositionally biased region" description="Polar residues" evidence="1">
    <location>
        <begin position="1272"/>
        <end position="1316"/>
    </location>
</feature>
<accession>G8ZPW6</accession>
<dbReference type="eggNOG" id="KOG1064">
    <property type="taxonomic scope" value="Eukaryota"/>
</dbReference>
<feature type="domain" description="RAVE complex protein Rav1 C-terminal" evidence="2">
    <location>
        <begin position="568"/>
        <end position="1187"/>
    </location>
</feature>
<dbReference type="Pfam" id="PF12234">
    <property type="entry name" value="Rav1p_C"/>
    <property type="match status" value="1"/>
</dbReference>
<dbReference type="GO" id="GO:0045022">
    <property type="term" value="P:early endosome to late endosome transport"/>
    <property type="evidence" value="ECO:0007669"/>
    <property type="project" value="EnsemblFungi"/>
</dbReference>
<evidence type="ECO:0000256" key="1">
    <source>
        <dbReference type="SAM" id="MobiDB-lite"/>
    </source>
</evidence>
<dbReference type="InterPro" id="IPR001680">
    <property type="entry name" value="WD40_rpt"/>
</dbReference>
<protein>
    <recommendedName>
        <fullName evidence="2">RAVE complex protein Rav1 C-terminal domain-containing protein</fullName>
    </recommendedName>
</protein>
<reference evidence="3 4" key="1">
    <citation type="journal article" date="2011" name="Proc. Natl. Acad. Sci. U.S.A.">
        <title>Evolutionary erosion of yeast sex chromosomes by mating-type switching accidents.</title>
        <authorList>
            <person name="Gordon J.L."/>
            <person name="Armisen D."/>
            <person name="Proux-Wera E."/>
            <person name="Oheigeartaigh S.S."/>
            <person name="Byrne K.P."/>
            <person name="Wolfe K.H."/>
        </authorList>
    </citation>
    <scope>NUCLEOTIDE SEQUENCE [LARGE SCALE GENOMIC DNA]</scope>
    <source>
        <strain evidence="4">ATCC 10662 / CBS 1146 / NBRC 0425 / NCYC 2629 / NRRL Y-866</strain>
    </source>
</reference>
<dbReference type="GO" id="GO:0043254">
    <property type="term" value="P:regulation of protein-containing complex assembly"/>
    <property type="evidence" value="ECO:0007669"/>
    <property type="project" value="EnsemblFungi"/>
</dbReference>
<feature type="region of interest" description="Disordered" evidence="1">
    <location>
        <begin position="1272"/>
        <end position="1356"/>
    </location>
</feature>
<dbReference type="KEGG" id="tdl:TDEL_0B05310"/>
<dbReference type="STRING" id="1076872.G8ZPW6"/>
<dbReference type="GO" id="GO:0070072">
    <property type="term" value="P:vacuolar proton-transporting V-type ATPase complex assembly"/>
    <property type="evidence" value="ECO:0007669"/>
    <property type="project" value="EnsemblFungi"/>
</dbReference>
<dbReference type="SUPFAM" id="SSF50978">
    <property type="entry name" value="WD40 repeat-like"/>
    <property type="match status" value="2"/>
</dbReference>
<dbReference type="SMART" id="SM00320">
    <property type="entry name" value="WD40"/>
    <property type="match status" value="4"/>
</dbReference>
<dbReference type="InParanoid" id="G8ZPW6"/>
<dbReference type="EMBL" id="HE616743">
    <property type="protein sequence ID" value="CCE90660.1"/>
    <property type="molecule type" value="Genomic_DNA"/>
</dbReference>
<dbReference type="InterPro" id="IPR052208">
    <property type="entry name" value="DmX-like/RAVE_component"/>
</dbReference>
<dbReference type="GO" id="GO:0043291">
    <property type="term" value="C:RAVE complex"/>
    <property type="evidence" value="ECO:0007669"/>
    <property type="project" value="EnsemblFungi"/>
</dbReference>